<proteinExistence type="predicted"/>
<dbReference type="GO" id="GO:0032259">
    <property type="term" value="P:methylation"/>
    <property type="evidence" value="ECO:0007669"/>
    <property type="project" value="UniProtKB-KW"/>
</dbReference>
<keyword evidence="1" id="KW-0489">Methyltransferase</keyword>
<name>A0A8F5VLA3_METHU</name>
<protein>
    <submittedName>
        <fullName evidence="1">Class I SAM-dependent methyltransferase</fullName>
    </submittedName>
</protein>
<dbReference type="PANTHER" id="PTHR43836">
    <property type="entry name" value="CATECHOL O-METHYLTRANSFERASE 1-RELATED"/>
    <property type="match status" value="1"/>
</dbReference>
<sequence>MSLIHSKHIQIMRVKSNNVLTTIHLTFHRRKIKYIIQSLTDHECESIHLIGDALIETIDNIITPEEERYISLVEKRRSFLLKSDLVVESVDYGAGNPKSDRTKEQMREGFRSTTSVSQLCRISKSKFWALLIFKLIRKLKPASCLELGTCLGISASYQAAALTLNKKGRLLTLEGSPESCKIAKETMEEVELKNVDVVCGPFDDTYLSALSSLQHVDFLFNDGHHDHDAVLKYFKEALPYLADDAIIIFDDIAWSQGMQKAWREIEDDTKVVVTVDLGTMGIAFLSKREIEKTRFSIPL</sequence>
<dbReference type="EMBL" id="CP077107">
    <property type="protein sequence ID" value="QXO93562.1"/>
    <property type="molecule type" value="Genomic_DNA"/>
</dbReference>
<dbReference type="Proteomes" id="UP000694228">
    <property type="component" value="Chromosome"/>
</dbReference>
<organism evidence="1 2">
    <name type="scientific">Methanospirillum hungatei</name>
    <dbReference type="NCBI Taxonomy" id="2203"/>
    <lineage>
        <taxon>Archaea</taxon>
        <taxon>Methanobacteriati</taxon>
        <taxon>Methanobacteriota</taxon>
        <taxon>Stenosarchaea group</taxon>
        <taxon>Methanomicrobia</taxon>
        <taxon>Methanomicrobiales</taxon>
        <taxon>Methanospirillaceae</taxon>
        <taxon>Methanospirillum</taxon>
    </lineage>
</organism>
<dbReference type="AlphaFoldDB" id="A0A8F5VLA3"/>
<dbReference type="OrthoDB" id="384933at2157"/>
<accession>A0A8F5VLA3</accession>
<keyword evidence="1" id="KW-0808">Transferase</keyword>
<evidence type="ECO:0000313" key="2">
    <source>
        <dbReference type="Proteomes" id="UP000694228"/>
    </source>
</evidence>
<dbReference type="GO" id="GO:0008171">
    <property type="term" value="F:O-methyltransferase activity"/>
    <property type="evidence" value="ECO:0007669"/>
    <property type="project" value="TreeGrafter"/>
</dbReference>
<dbReference type="PANTHER" id="PTHR43836:SF2">
    <property type="entry name" value="CATECHOL O-METHYLTRANSFERASE 1-RELATED"/>
    <property type="match status" value="1"/>
</dbReference>
<evidence type="ECO:0000313" key="1">
    <source>
        <dbReference type="EMBL" id="QXO93562.1"/>
    </source>
</evidence>
<dbReference type="Pfam" id="PF13578">
    <property type="entry name" value="Methyltransf_24"/>
    <property type="match status" value="1"/>
</dbReference>
<reference evidence="1 2" key="1">
    <citation type="submission" date="2021-06" db="EMBL/GenBank/DDBJ databases">
        <title>Complete genome sequence of the secondary alcohol utilizing methanogen Methanospirillum hungatei strain GP1.</title>
        <authorList>
            <person name="Day L.A."/>
            <person name="Costa K.C."/>
        </authorList>
    </citation>
    <scope>NUCLEOTIDE SEQUENCE [LARGE SCALE GENOMIC DNA]</scope>
    <source>
        <strain evidence="1 2">GP1</strain>
    </source>
</reference>
<gene>
    <name evidence="1" type="ORF">KSK55_09235</name>
</gene>